<dbReference type="STRING" id="1284197.S8BN70"/>
<reference evidence="2 3" key="1">
    <citation type="journal article" date="2013" name="PLoS Genet.">
        <title>Genomic mechanisms accounting for the adaptation to parasitism in nematode-trapping fungi.</title>
        <authorList>
            <person name="Meerupati T."/>
            <person name="Andersson K.M."/>
            <person name="Friman E."/>
            <person name="Kumar D."/>
            <person name="Tunlid A."/>
            <person name="Ahren D."/>
        </authorList>
    </citation>
    <scope>NUCLEOTIDE SEQUENCE [LARGE SCALE GENOMIC DNA]</scope>
    <source>
        <strain evidence="2 3">CBS 200.50</strain>
    </source>
</reference>
<comment type="caution">
    <text evidence="2">The sequence shown here is derived from an EMBL/GenBank/DDBJ whole genome shotgun (WGS) entry which is preliminary data.</text>
</comment>
<keyword evidence="3" id="KW-1185">Reference proteome</keyword>
<dbReference type="OMA" id="TFRECFF"/>
<dbReference type="eggNOG" id="ENOG502SD2N">
    <property type="taxonomic scope" value="Eukaryota"/>
</dbReference>
<evidence type="ECO:0000313" key="3">
    <source>
        <dbReference type="Proteomes" id="UP000015100"/>
    </source>
</evidence>
<feature type="region of interest" description="Disordered" evidence="1">
    <location>
        <begin position="320"/>
        <end position="361"/>
    </location>
</feature>
<dbReference type="Proteomes" id="UP000015100">
    <property type="component" value="Unassembled WGS sequence"/>
</dbReference>
<proteinExistence type="predicted"/>
<evidence type="ECO:0000256" key="1">
    <source>
        <dbReference type="SAM" id="MobiDB-lite"/>
    </source>
</evidence>
<name>S8BN70_DACHA</name>
<organism evidence="2 3">
    <name type="scientific">Dactylellina haptotyla (strain CBS 200.50)</name>
    <name type="common">Nematode-trapping fungus</name>
    <name type="synonym">Monacrosporium haptotylum</name>
    <dbReference type="NCBI Taxonomy" id="1284197"/>
    <lineage>
        <taxon>Eukaryota</taxon>
        <taxon>Fungi</taxon>
        <taxon>Dikarya</taxon>
        <taxon>Ascomycota</taxon>
        <taxon>Pezizomycotina</taxon>
        <taxon>Orbiliomycetes</taxon>
        <taxon>Orbiliales</taxon>
        <taxon>Orbiliaceae</taxon>
        <taxon>Dactylellina</taxon>
    </lineage>
</organism>
<reference evidence="3" key="2">
    <citation type="submission" date="2013-04" db="EMBL/GenBank/DDBJ databases">
        <title>Genomic mechanisms accounting for the adaptation to parasitism in nematode-trapping fungi.</title>
        <authorList>
            <person name="Ahren D.G."/>
        </authorList>
    </citation>
    <scope>NUCLEOTIDE SEQUENCE [LARGE SCALE GENOMIC DNA]</scope>
    <source>
        <strain evidence="3">CBS 200.50</strain>
    </source>
</reference>
<gene>
    <name evidence="2" type="ORF">H072_5233</name>
</gene>
<feature type="compositionally biased region" description="Basic and acidic residues" evidence="1">
    <location>
        <begin position="481"/>
        <end position="490"/>
    </location>
</feature>
<accession>S8BN70</accession>
<feature type="compositionally biased region" description="Polar residues" evidence="1">
    <location>
        <begin position="420"/>
        <end position="430"/>
    </location>
</feature>
<dbReference type="AlphaFoldDB" id="S8BN70"/>
<dbReference type="HOGENOM" id="CLU_326523_0_0_1"/>
<dbReference type="OrthoDB" id="10265971at2759"/>
<protein>
    <submittedName>
        <fullName evidence="2">Uncharacterized protein</fullName>
    </submittedName>
</protein>
<feature type="compositionally biased region" description="Polar residues" evidence="1">
    <location>
        <begin position="329"/>
        <end position="340"/>
    </location>
</feature>
<sequence length="862" mass="99241">MLDQNSASFSWRSLYEFKESAKKEIIEHFKSLLTYGEDVKIQYDPTKNSFTLIVPKDKLDQASQTFMGVVKMFIEKHYTKNLGGQASQGKILRPIRTQMFIRELHWTDDPEELKKLDQDDILEMFEDIEQEVKGSKFEVYSKWTPKYKNTFRECFFADGVDHIEEIAQNSGKKGEPKCALKVEWVSRDVNIGAPNERALAEVIKKLNTAEEYYNWNYSRLVAHVINHDGRERFEIKLIPIGKQRTTIEKTTLFPPYSQWSSSSGRDKLASARLAEFKPESDQYENVTFSCNATYNAGLKESDLWKGYSYKKHIGVVREDTPEERIAPRPSTQNTTNNNEDLLSFGTRPTAEQPKKVAPAPIILPTLGTDQETGALAFRDRPQEVVLDLEEEGNLPTLAPKRKVRAKKTADASKPPPRPALSNNSTGASTKGQEEPALVENSQSLRPKFTPSSPSRSSDSGSSTPTVRPAQSNNRYPRPNNRRAENHRPQDSDIESQASEQEYKTRTFRDTQNQRGPHHRLKYDVLQVITDFQKNTFKHVFETGLEDMRRFRGDIRFEARIGRLVFPDVAKKYLKSNYTFQWSNWDENLHLANIKTLFTDIISNSPCDPDFIVGMKVARGDPLFENPPVVRNVSYEIRGLTFQKIPFILSIQAETLDFEIRTEEEHYGTVYWNCPTMTWDAEFRLIGCKFLKSLEPQAKRIVESLSTEECPKYPTFTIDTRGTDLKIESASCRRETRHMVLPTEYHRGHEFTLVVTEHIDLKLQEHPDFPGRIRFQAVHGDQAVRQNMSWYTIHIVADEIERALWNNRTLGFSQLTNTDTKDLLSLRKDDVTAMEAMVEVVSQILSKINNVGYSNRQYTLHEA</sequence>
<feature type="region of interest" description="Disordered" evidence="1">
    <location>
        <begin position="387"/>
        <end position="518"/>
    </location>
</feature>
<dbReference type="EMBL" id="AQGS01000270">
    <property type="protein sequence ID" value="EPS40883.1"/>
    <property type="molecule type" value="Genomic_DNA"/>
</dbReference>
<evidence type="ECO:0000313" key="2">
    <source>
        <dbReference type="EMBL" id="EPS40883.1"/>
    </source>
</evidence>
<feature type="compositionally biased region" description="Low complexity" evidence="1">
    <location>
        <begin position="449"/>
        <end position="465"/>
    </location>
</feature>